<dbReference type="Gene3D" id="1.10.8.60">
    <property type="match status" value="1"/>
</dbReference>
<gene>
    <name evidence="11" type="ORF">DPF_1233</name>
</gene>
<dbReference type="Proteomes" id="UP000095200">
    <property type="component" value="Unassembled WGS sequence"/>
</dbReference>
<dbReference type="GO" id="GO:0006355">
    <property type="term" value="P:regulation of DNA-templated transcription"/>
    <property type="evidence" value="ECO:0007669"/>
    <property type="project" value="InterPro"/>
</dbReference>
<feature type="modified residue" description="4-aspartylphosphate" evidence="8">
    <location>
        <position position="54"/>
    </location>
</feature>
<comment type="caution">
    <text evidence="11">The sequence shown here is derived from an EMBL/GenBank/DDBJ whole genome shotgun (WGS) entry which is preliminary data.</text>
</comment>
<dbReference type="InterPro" id="IPR009057">
    <property type="entry name" value="Homeodomain-like_sf"/>
</dbReference>
<dbReference type="PROSITE" id="PS50045">
    <property type="entry name" value="SIGMA54_INTERACT_4"/>
    <property type="match status" value="1"/>
</dbReference>
<reference evidence="12" key="1">
    <citation type="submission" date="2016-06" db="EMBL/GenBank/DDBJ databases">
        <title>Draft genome sequence of Desulfoplanes formicivorans strain Pf12B.</title>
        <authorList>
            <person name="Watanabe M."/>
            <person name="Kojima H."/>
            <person name="Fukui M."/>
        </authorList>
    </citation>
    <scope>NUCLEOTIDE SEQUENCE [LARGE SCALE GENOMIC DNA]</scope>
    <source>
        <strain evidence="12">Pf12B</strain>
    </source>
</reference>
<evidence type="ECO:0000259" key="9">
    <source>
        <dbReference type="PROSITE" id="PS50045"/>
    </source>
</evidence>
<dbReference type="InterPro" id="IPR003593">
    <property type="entry name" value="AAA+_ATPase"/>
</dbReference>
<evidence type="ECO:0000256" key="8">
    <source>
        <dbReference type="PROSITE-ProRule" id="PRU00169"/>
    </source>
</evidence>
<organism evidence="11 12">
    <name type="scientific">Desulfoplanes formicivorans</name>
    <dbReference type="NCBI Taxonomy" id="1592317"/>
    <lineage>
        <taxon>Bacteria</taxon>
        <taxon>Pseudomonadati</taxon>
        <taxon>Thermodesulfobacteriota</taxon>
        <taxon>Desulfovibrionia</taxon>
        <taxon>Desulfovibrionales</taxon>
        <taxon>Desulfoplanaceae</taxon>
        <taxon>Desulfoplanes</taxon>
    </lineage>
</organism>
<dbReference type="FunFam" id="3.40.50.300:FF:000006">
    <property type="entry name" value="DNA-binding transcriptional regulator NtrC"/>
    <property type="match status" value="1"/>
</dbReference>
<evidence type="ECO:0000256" key="7">
    <source>
        <dbReference type="ARBA" id="ARBA00023163"/>
    </source>
</evidence>
<accession>A0A194AGS0</accession>
<evidence type="ECO:0000256" key="6">
    <source>
        <dbReference type="ARBA" id="ARBA00023125"/>
    </source>
</evidence>
<dbReference type="SUPFAM" id="SSF52540">
    <property type="entry name" value="P-loop containing nucleoside triphosphate hydrolases"/>
    <property type="match status" value="1"/>
</dbReference>
<evidence type="ECO:0000256" key="1">
    <source>
        <dbReference type="ARBA" id="ARBA00022553"/>
    </source>
</evidence>
<evidence type="ECO:0000259" key="10">
    <source>
        <dbReference type="PROSITE" id="PS50110"/>
    </source>
</evidence>
<dbReference type="InterPro" id="IPR058031">
    <property type="entry name" value="AAA_lid_NorR"/>
</dbReference>
<dbReference type="SUPFAM" id="SSF46689">
    <property type="entry name" value="Homeodomain-like"/>
    <property type="match status" value="1"/>
</dbReference>
<dbReference type="PROSITE" id="PS00688">
    <property type="entry name" value="SIGMA54_INTERACT_3"/>
    <property type="match status" value="1"/>
</dbReference>
<dbReference type="SMART" id="SM00382">
    <property type="entry name" value="AAA"/>
    <property type="match status" value="1"/>
</dbReference>
<dbReference type="PROSITE" id="PS00676">
    <property type="entry name" value="SIGMA54_INTERACT_2"/>
    <property type="match status" value="1"/>
</dbReference>
<dbReference type="PROSITE" id="PS50110">
    <property type="entry name" value="RESPONSE_REGULATORY"/>
    <property type="match status" value="1"/>
</dbReference>
<dbReference type="InterPro" id="IPR025943">
    <property type="entry name" value="Sigma_54_int_dom_ATP-bd_2"/>
</dbReference>
<dbReference type="PANTHER" id="PTHR32071">
    <property type="entry name" value="TRANSCRIPTIONAL REGULATORY PROTEIN"/>
    <property type="match status" value="1"/>
</dbReference>
<dbReference type="GO" id="GO:0000160">
    <property type="term" value="P:phosphorelay signal transduction system"/>
    <property type="evidence" value="ECO:0007669"/>
    <property type="project" value="UniProtKB-KW"/>
</dbReference>
<dbReference type="InterPro" id="IPR025662">
    <property type="entry name" value="Sigma_54_int_dom_ATP-bd_1"/>
</dbReference>
<dbReference type="Gene3D" id="3.40.50.300">
    <property type="entry name" value="P-loop containing nucleotide triphosphate hydrolases"/>
    <property type="match status" value="1"/>
</dbReference>
<dbReference type="CDD" id="cd00009">
    <property type="entry name" value="AAA"/>
    <property type="match status" value="1"/>
</dbReference>
<evidence type="ECO:0000313" key="11">
    <source>
        <dbReference type="EMBL" id="GAU08523.1"/>
    </source>
</evidence>
<keyword evidence="3" id="KW-0067">ATP-binding</keyword>
<keyword evidence="5" id="KW-0805">Transcription regulation</keyword>
<keyword evidence="6" id="KW-0238">DNA-binding</keyword>
<protein>
    <submittedName>
        <fullName evidence="11">Sigma-54-dependent Fis family transcriptional regulator</fullName>
    </submittedName>
</protein>
<dbReference type="InterPro" id="IPR002078">
    <property type="entry name" value="Sigma_54_int"/>
</dbReference>
<dbReference type="Pfam" id="PF00072">
    <property type="entry name" value="Response_reg"/>
    <property type="match status" value="1"/>
</dbReference>
<keyword evidence="4" id="KW-0902">Two-component regulatory system</keyword>
<dbReference type="GO" id="GO:0005524">
    <property type="term" value="F:ATP binding"/>
    <property type="evidence" value="ECO:0007669"/>
    <property type="project" value="UniProtKB-KW"/>
</dbReference>
<feature type="domain" description="Response regulatory" evidence="10">
    <location>
        <begin position="5"/>
        <end position="119"/>
    </location>
</feature>
<dbReference type="STRING" id="1592317.DPF_1233"/>
<dbReference type="PRINTS" id="PR01590">
    <property type="entry name" value="HTHFIS"/>
</dbReference>
<dbReference type="Gene3D" id="1.10.10.60">
    <property type="entry name" value="Homeodomain-like"/>
    <property type="match status" value="1"/>
</dbReference>
<dbReference type="OrthoDB" id="9763792at2"/>
<dbReference type="InterPro" id="IPR027417">
    <property type="entry name" value="P-loop_NTPase"/>
</dbReference>
<evidence type="ECO:0000256" key="4">
    <source>
        <dbReference type="ARBA" id="ARBA00023012"/>
    </source>
</evidence>
<keyword evidence="12" id="KW-1185">Reference proteome</keyword>
<name>A0A194AGS0_9BACT</name>
<dbReference type="EMBL" id="BDFE01000015">
    <property type="protein sequence ID" value="GAU08523.1"/>
    <property type="molecule type" value="Genomic_DNA"/>
</dbReference>
<proteinExistence type="predicted"/>
<dbReference type="PROSITE" id="PS00675">
    <property type="entry name" value="SIGMA54_INTERACT_1"/>
    <property type="match status" value="1"/>
</dbReference>
<keyword evidence="1 8" id="KW-0597">Phosphoprotein</keyword>
<feature type="domain" description="Sigma-54 factor interaction" evidence="9">
    <location>
        <begin position="143"/>
        <end position="372"/>
    </location>
</feature>
<dbReference type="Pfam" id="PF00158">
    <property type="entry name" value="Sigma54_activat"/>
    <property type="match status" value="1"/>
</dbReference>
<dbReference type="GO" id="GO:0043565">
    <property type="term" value="F:sequence-specific DNA binding"/>
    <property type="evidence" value="ECO:0007669"/>
    <property type="project" value="InterPro"/>
</dbReference>
<dbReference type="InterPro" id="IPR011006">
    <property type="entry name" value="CheY-like_superfamily"/>
</dbReference>
<dbReference type="RefSeq" id="WP_069858117.1">
    <property type="nucleotide sequence ID" value="NZ_BDFE01000015.1"/>
</dbReference>
<evidence type="ECO:0000256" key="5">
    <source>
        <dbReference type="ARBA" id="ARBA00023015"/>
    </source>
</evidence>
<keyword evidence="2" id="KW-0547">Nucleotide-binding</keyword>
<dbReference type="Pfam" id="PF25601">
    <property type="entry name" value="AAA_lid_14"/>
    <property type="match status" value="1"/>
</dbReference>
<sequence length="458" mass="51339">MTPAHILVVDDEKNYCVVLGQLLRREGYTVSTADNAFAALDILAREPISLVLSDLKMPRMDGLALFQKVREDMGDMPFIIMTAFATVQTALESIKNGVYDYLLKPFDNDKVLVTINQALTLYRSQLQIQALQMQVENRYDQEIIGQGPAHQKLMREIALVANAPSPVLITGETGVGKELVARSLHKASPRHHNAWVAVNCAALTETLLDSEIFGHERGAFTGAAQRKKGLAELADGGTLFLDEVGELPLAFQAKLLRLVQEKKFRRVGGTVELSSNIRILAATNRDLATMVQEKTFRQDLFFRLRVVELRVPPLRERAEDIPLLALFFLKRLAKELDRPVQKIAPEAMSCLERYTWPGNIRELRNAIERGILFSSKTILERDALPEEIRYAGENPPDLASRMTMIPPNFSLPAHLERMEQEIISQALIQCHGIQARAAACLGISRSNLQYKLGKLHLE</sequence>
<dbReference type="InterPro" id="IPR025944">
    <property type="entry name" value="Sigma_54_int_dom_CS"/>
</dbReference>
<dbReference type="AlphaFoldDB" id="A0A194AGS0"/>
<evidence type="ECO:0000256" key="3">
    <source>
        <dbReference type="ARBA" id="ARBA00022840"/>
    </source>
</evidence>
<evidence type="ECO:0000256" key="2">
    <source>
        <dbReference type="ARBA" id="ARBA00022741"/>
    </source>
</evidence>
<dbReference type="InterPro" id="IPR002197">
    <property type="entry name" value="HTH_Fis"/>
</dbReference>
<dbReference type="SMART" id="SM00448">
    <property type="entry name" value="REC"/>
    <property type="match status" value="1"/>
</dbReference>
<evidence type="ECO:0000313" key="12">
    <source>
        <dbReference type="Proteomes" id="UP000095200"/>
    </source>
</evidence>
<dbReference type="SUPFAM" id="SSF52172">
    <property type="entry name" value="CheY-like"/>
    <property type="match status" value="1"/>
</dbReference>
<dbReference type="FunFam" id="3.40.50.2300:FF:000018">
    <property type="entry name" value="DNA-binding transcriptional regulator NtrC"/>
    <property type="match status" value="1"/>
</dbReference>
<dbReference type="Gene3D" id="3.40.50.2300">
    <property type="match status" value="1"/>
</dbReference>
<dbReference type="InterPro" id="IPR001789">
    <property type="entry name" value="Sig_transdc_resp-reg_receiver"/>
</dbReference>
<dbReference type="Pfam" id="PF02954">
    <property type="entry name" value="HTH_8"/>
    <property type="match status" value="1"/>
</dbReference>
<keyword evidence="7" id="KW-0804">Transcription</keyword>